<dbReference type="KEGG" id="sfu:Sfum_0492"/>
<keyword evidence="2 10" id="KW-0813">Transport</keyword>
<feature type="domain" description="TonB-dependent receptor-like beta-barrel" evidence="14">
    <location>
        <begin position="299"/>
        <end position="738"/>
    </location>
</feature>
<keyword evidence="17" id="KW-1185">Reference proteome</keyword>
<keyword evidence="7 10" id="KW-0472">Membrane</keyword>
<feature type="compositionally biased region" description="Basic and acidic residues" evidence="12">
    <location>
        <begin position="49"/>
        <end position="60"/>
    </location>
</feature>
<dbReference type="Pfam" id="PF07715">
    <property type="entry name" value="Plug"/>
    <property type="match status" value="1"/>
</dbReference>
<dbReference type="InterPro" id="IPR037066">
    <property type="entry name" value="Plug_dom_sf"/>
</dbReference>
<feature type="region of interest" description="Disordered" evidence="12">
    <location>
        <begin position="25"/>
        <end position="60"/>
    </location>
</feature>
<dbReference type="InParanoid" id="A0LFJ0"/>
<evidence type="ECO:0000256" key="8">
    <source>
        <dbReference type="ARBA" id="ARBA00023170"/>
    </source>
</evidence>
<feature type="chain" id="PRO_5002626514" evidence="13">
    <location>
        <begin position="18"/>
        <end position="762"/>
    </location>
</feature>
<dbReference type="PANTHER" id="PTHR30069:SF29">
    <property type="entry name" value="HEMOGLOBIN AND HEMOGLOBIN-HAPTOGLOBIN-BINDING PROTEIN 1-RELATED"/>
    <property type="match status" value="1"/>
</dbReference>
<evidence type="ECO:0000256" key="10">
    <source>
        <dbReference type="PROSITE-ProRule" id="PRU01360"/>
    </source>
</evidence>
<dbReference type="eggNOG" id="COG4771">
    <property type="taxonomic scope" value="Bacteria"/>
</dbReference>
<dbReference type="SUPFAM" id="SSF56935">
    <property type="entry name" value="Porins"/>
    <property type="match status" value="1"/>
</dbReference>
<evidence type="ECO:0000259" key="14">
    <source>
        <dbReference type="Pfam" id="PF00593"/>
    </source>
</evidence>
<evidence type="ECO:0000259" key="15">
    <source>
        <dbReference type="Pfam" id="PF07715"/>
    </source>
</evidence>
<feature type="domain" description="TonB-dependent receptor plug" evidence="15">
    <location>
        <begin position="75"/>
        <end position="181"/>
    </location>
</feature>
<keyword evidence="8 16" id="KW-0675">Receptor</keyword>
<dbReference type="HOGENOM" id="CLU_008287_18_1_7"/>
<evidence type="ECO:0000256" key="5">
    <source>
        <dbReference type="ARBA" id="ARBA00022729"/>
    </source>
</evidence>
<dbReference type="EMBL" id="CP000478">
    <property type="protein sequence ID" value="ABK16192.1"/>
    <property type="molecule type" value="Genomic_DNA"/>
</dbReference>
<accession>A0LFJ0</accession>
<evidence type="ECO:0000256" key="9">
    <source>
        <dbReference type="ARBA" id="ARBA00023237"/>
    </source>
</evidence>
<dbReference type="InterPro" id="IPR000531">
    <property type="entry name" value="Beta-barrel_TonB"/>
</dbReference>
<evidence type="ECO:0000256" key="11">
    <source>
        <dbReference type="RuleBase" id="RU003357"/>
    </source>
</evidence>
<dbReference type="Pfam" id="PF00593">
    <property type="entry name" value="TonB_dep_Rec_b-barrel"/>
    <property type="match status" value="1"/>
</dbReference>
<organism evidence="16 17">
    <name type="scientific">Syntrophobacter fumaroxidans (strain DSM 10017 / MPOB)</name>
    <dbReference type="NCBI Taxonomy" id="335543"/>
    <lineage>
        <taxon>Bacteria</taxon>
        <taxon>Pseudomonadati</taxon>
        <taxon>Thermodesulfobacteriota</taxon>
        <taxon>Syntrophobacteria</taxon>
        <taxon>Syntrophobacterales</taxon>
        <taxon>Syntrophobacteraceae</taxon>
        <taxon>Syntrophobacter</taxon>
    </lineage>
</organism>
<dbReference type="PROSITE" id="PS52016">
    <property type="entry name" value="TONB_DEPENDENT_REC_3"/>
    <property type="match status" value="1"/>
</dbReference>
<evidence type="ECO:0000313" key="16">
    <source>
        <dbReference type="EMBL" id="ABK16192.1"/>
    </source>
</evidence>
<evidence type="ECO:0000256" key="7">
    <source>
        <dbReference type="ARBA" id="ARBA00023136"/>
    </source>
</evidence>
<dbReference type="InterPro" id="IPR039426">
    <property type="entry name" value="TonB-dep_rcpt-like"/>
</dbReference>
<evidence type="ECO:0000256" key="3">
    <source>
        <dbReference type="ARBA" id="ARBA00022452"/>
    </source>
</evidence>
<dbReference type="CDD" id="cd01347">
    <property type="entry name" value="ligand_gated_channel"/>
    <property type="match status" value="1"/>
</dbReference>
<keyword evidence="3 10" id="KW-1134">Transmembrane beta strand</keyword>
<evidence type="ECO:0000256" key="13">
    <source>
        <dbReference type="SAM" id="SignalP"/>
    </source>
</evidence>
<reference evidence="16 17" key="1">
    <citation type="submission" date="2006-10" db="EMBL/GenBank/DDBJ databases">
        <title>Complete sequence of Syntrophobacter fumaroxidans MPOB.</title>
        <authorList>
            <consortium name="US DOE Joint Genome Institute"/>
            <person name="Copeland A."/>
            <person name="Lucas S."/>
            <person name="Lapidus A."/>
            <person name="Barry K."/>
            <person name="Detter J.C."/>
            <person name="Glavina del Rio T."/>
            <person name="Hammon N."/>
            <person name="Israni S."/>
            <person name="Pitluck S."/>
            <person name="Goltsman E.G."/>
            <person name="Martinez M."/>
            <person name="Schmutz J."/>
            <person name="Larimer F."/>
            <person name="Land M."/>
            <person name="Hauser L."/>
            <person name="Kyrpides N."/>
            <person name="Kim E."/>
            <person name="Boone D.R."/>
            <person name="Brockman F."/>
            <person name="Culley D."/>
            <person name="Ferry J."/>
            <person name="Gunsalus R."/>
            <person name="McInerney M.J."/>
            <person name="Morrison M."/>
            <person name="Plugge C."/>
            <person name="Rohlin L."/>
            <person name="Scholten J."/>
            <person name="Sieber J."/>
            <person name="Stams A.J.M."/>
            <person name="Worm P."/>
            <person name="Henstra A.M."/>
            <person name="Richardson P."/>
        </authorList>
    </citation>
    <scope>NUCLEOTIDE SEQUENCE [LARGE SCALE GENOMIC DNA]</scope>
    <source>
        <strain evidence="17">DSM 10017 / MPOB</strain>
    </source>
</reference>
<keyword evidence="9 10" id="KW-0998">Cell outer membrane</keyword>
<evidence type="ECO:0000256" key="6">
    <source>
        <dbReference type="ARBA" id="ARBA00023077"/>
    </source>
</evidence>
<comment type="similarity">
    <text evidence="10 11">Belongs to the TonB-dependent receptor family.</text>
</comment>
<evidence type="ECO:0000313" key="17">
    <source>
        <dbReference type="Proteomes" id="UP000001784"/>
    </source>
</evidence>
<comment type="subcellular location">
    <subcellularLocation>
        <location evidence="1 10">Cell outer membrane</location>
        <topology evidence="1 10">Multi-pass membrane protein</topology>
    </subcellularLocation>
</comment>
<dbReference type="Proteomes" id="UP000001784">
    <property type="component" value="Chromosome"/>
</dbReference>
<keyword evidence="5 13" id="KW-0732">Signal</keyword>
<dbReference type="Gene3D" id="2.40.170.20">
    <property type="entry name" value="TonB-dependent receptor, beta-barrel domain"/>
    <property type="match status" value="1"/>
</dbReference>
<protein>
    <submittedName>
        <fullName evidence="16">TonB-dependent receptor</fullName>
    </submittedName>
</protein>
<dbReference type="GO" id="GO:0009279">
    <property type="term" value="C:cell outer membrane"/>
    <property type="evidence" value="ECO:0007669"/>
    <property type="project" value="UniProtKB-SubCell"/>
</dbReference>
<dbReference type="GO" id="GO:0044718">
    <property type="term" value="P:siderophore transmembrane transport"/>
    <property type="evidence" value="ECO:0007669"/>
    <property type="project" value="TreeGrafter"/>
</dbReference>
<dbReference type="STRING" id="335543.Sfum_0492"/>
<dbReference type="Gene3D" id="2.170.130.10">
    <property type="entry name" value="TonB-dependent receptor, plug domain"/>
    <property type="match status" value="1"/>
</dbReference>
<sequence length="762" mass="83456" precursor="true">MFLLLLPGLLLPAVAVAADAAEKVAPAESRTGSSEIGYTAAEGAPAPGHADETAKKDHPLDPIVVTATRTEKSIVDVPAATSVVTREDIESRNIQKVDEAMNLVPGLFDKRAKGLDTTGRVTLRGLPDQKRTLVLLDGQPLNNGYTGHVDWNSINPEDVQQIEVARGPFSSLYGGNAMGGVVNIITRMPEKREFTVKGGYGSDNYWSTYGSYGDKLFDRLRLLASFGYKSSDGYPSGLVVKKPSGSGGTPARGAVPTTDTYGNPAFIIGDTGDNSWWTQSGGLKLSYDVCEEAKVFFSYRNNQYGYGYDNPNSYLTNAMGDTIWSGPVNFRGNTLSFTEGSFLSGGGGILQNLYNGGLETRLFGDSVLKLSGGLIDMPTNWYVTPSSSTATRSGGPGTISETPTRAYHADAQLSIPVLEKHMLIVGTAFRHDEANNQEHALTDWTDTGSKADLTYEAKGADNIFSFYSQAEIALFRDVTLYAGLRGDYWETFDGMADQVGVAGYPQYYDSKGEFSVNPKGSVVYKPLDGTTFRASVGTAFRPPNVYELYRTWVTSYGTVYQGNPKLDPESSFSWDIGVEQKIGQSTVLKLTYFNNTIDDFIYFRTVTPTLLVQTNAGKAETDGFELEAETRPWECLKLFTSFTYTHSEMLDNPANPLTEGKQLPGVPRYMFSAGGEVKYRRLSFTAIGRYVSKQYSSDQNLDTVSGVYGSYDAYFVGEFAARYKLTDWATIDFAVNNIFDNNYYSYYKAPGRQFFGGVTARF</sequence>
<keyword evidence="6 11" id="KW-0798">TonB box</keyword>
<dbReference type="AlphaFoldDB" id="A0LFJ0"/>
<evidence type="ECO:0000256" key="2">
    <source>
        <dbReference type="ARBA" id="ARBA00022448"/>
    </source>
</evidence>
<dbReference type="InterPro" id="IPR012910">
    <property type="entry name" value="Plug_dom"/>
</dbReference>
<feature type="signal peptide" evidence="13">
    <location>
        <begin position="1"/>
        <end position="17"/>
    </location>
</feature>
<dbReference type="PANTHER" id="PTHR30069">
    <property type="entry name" value="TONB-DEPENDENT OUTER MEMBRANE RECEPTOR"/>
    <property type="match status" value="1"/>
</dbReference>
<evidence type="ECO:0000256" key="4">
    <source>
        <dbReference type="ARBA" id="ARBA00022692"/>
    </source>
</evidence>
<dbReference type="GO" id="GO:0015344">
    <property type="term" value="F:siderophore uptake transmembrane transporter activity"/>
    <property type="evidence" value="ECO:0007669"/>
    <property type="project" value="TreeGrafter"/>
</dbReference>
<evidence type="ECO:0000256" key="12">
    <source>
        <dbReference type="SAM" id="MobiDB-lite"/>
    </source>
</evidence>
<evidence type="ECO:0000256" key="1">
    <source>
        <dbReference type="ARBA" id="ARBA00004571"/>
    </source>
</evidence>
<gene>
    <name evidence="16" type="ordered locus">Sfum_0492</name>
</gene>
<dbReference type="InterPro" id="IPR036942">
    <property type="entry name" value="Beta-barrel_TonB_sf"/>
</dbReference>
<name>A0LFJ0_SYNFM</name>
<proteinExistence type="inferred from homology"/>
<keyword evidence="4 10" id="KW-0812">Transmembrane</keyword>